<evidence type="ECO:0000313" key="2">
    <source>
        <dbReference type="EMBL" id="MWB78169.1"/>
    </source>
</evidence>
<dbReference type="Pfam" id="PF02515">
    <property type="entry name" value="CoA_transf_3"/>
    <property type="match status" value="1"/>
</dbReference>
<dbReference type="InterPro" id="IPR003673">
    <property type="entry name" value="CoA-Trfase_fam_III"/>
</dbReference>
<keyword evidence="3" id="KW-1185">Reference proteome</keyword>
<dbReference type="Gene3D" id="3.40.50.10540">
    <property type="entry name" value="Crotonobetainyl-coa:carnitine coa-transferase, domain 1"/>
    <property type="match status" value="1"/>
</dbReference>
<dbReference type="EMBL" id="WNXQ01000004">
    <property type="protein sequence ID" value="MWB78169.1"/>
    <property type="molecule type" value="Genomic_DNA"/>
</dbReference>
<evidence type="ECO:0000313" key="3">
    <source>
        <dbReference type="Proteomes" id="UP000443843"/>
    </source>
</evidence>
<reference evidence="2 3" key="1">
    <citation type="submission" date="2019-11" db="EMBL/GenBank/DDBJ databases">
        <title>Pseudooceanicola pacifica sp. nov., isolated from deep-sea sediment of the Pacific Ocean.</title>
        <authorList>
            <person name="Lyu L."/>
        </authorList>
    </citation>
    <scope>NUCLEOTIDE SEQUENCE [LARGE SCALE GENOMIC DNA]</scope>
    <source>
        <strain evidence="2 3">216_PA32_1</strain>
    </source>
</reference>
<protein>
    <submittedName>
        <fullName evidence="2">CoA transferase</fullName>
    </submittedName>
</protein>
<dbReference type="PANTHER" id="PTHR48207">
    <property type="entry name" value="SUCCINATE--HYDROXYMETHYLGLUTARATE COA-TRANSFERASE"/>
    <property type="match status" value="1"/>
</dbReference>
<accession>A0A844WFD9</accession>
<dbReference type="Proteomes" id="UP000443843">
    <property type="component" value="Unassembled WGS sequence"/>
</dbReference>
<keyword evidence="1 2" id="KW-0808">Transferase</keyword>
<organism evidence="2 3">
    <name type="scientific">Pseudooceanicola pacificus</name>
    <dbReference type="NCBI Taxonomy" id="2676438"/>
    <lineage>
        <taxon>Bacteria</taxon>
        <taxon>Pseudomonadati</taxon>
        <taxon>Pseudomonadota</taxon>
        <taxon>Alphaproteobacteria</taxon>
        <taxon>Rhodobacterales</taxon>
        <taxon>Paracoccaceae</taxon>
        <taxon>Pseudooceanicola</taxon>
    </lineage>
</organism>
<dbReference type="InterPro" id="IPR050483">
    <property type="entry name" value="CoA-transferase_III_domain"/>
</dbReference>
<dbReference type="SUPFAM" id="SSF89796">
    <property type="entry name" value="CoA-transferase family III (CaiB/BaiF)"/>
    <property type="match status" value="1"/>
</dbReference>
<dbReference type="RefSeq" id="WP_160382436.1">
    <property type="nucleotide sequence ID" value="NZ_WNXQ01000004.1"/>
</dbReference>
<dbReference type="InterPro" id="IPR044855">
    <property type="entry name" value="CoA-Trfase_III_dom3_sf"/>
</dbReference>
<gene>
    <name evidence="2" type="ORF">GLS40_09050</name>
</gene>
<dbReference type="PANTHER" id="PTHR48207:SF3">
    <property type="entry name" value="SUCCINATE--HYDROXYMETHYLGLUTARATE COA-TRANSFERASE"/>
    <property type="match status" value="1"/>
</dbReference>
<sequence>MTDRPYSGPLKGLRILEIGHFIAAPFCTRVLADLGADVIKIEPPAGDPVRKWGAAVEGRSLWWSVHARNKRSIALNLKASGAVDVVRRIVRDCDAVVENFRPGQLARMGLGNDVLRADNPGLVIGHVSGFGQDGPYRDRAAFGVVGEAIGGLRYLSDHAPGTSDLPPVRAGVSIGDSLAGLYAALGIAASLWQRDRTGGDGRGRTLDVALTDSVLSMMEGMLPEYGELGRIRQPSGSRIPTAAPSSAYPSRDGKWVVIAGNSEPLFQRLAGLMYRRDLIDDPRFADNPARVANVAALDAIIEGWTRQHDAAALLSLLEQADVPSTKIYDAADCAADPQYALRGMVRQVEDPHLGRTLTHPGIVPLVTDDPGDIRWCGPDIGEHTDEVLTGAGYTPEAIGALRADRVIA</sequence>
<dbReference type="AlphaFoldDB" id="A0A844WFD9"/>
<comment type="caution">
    <text evidence="2">The sequence shown here is derived from an EMBL/GenBank/DDBJ whole genome shotgun (WGS) entry which is preliminary data.</text>
</comment>
<proteinExistence type="predicted"/>
<dbReference type="GO" id="GO:0008410">
    <property type="term" value="F:CoA-transferase activity"/>
    <property type="evidence" value="ECO:0007669"/>
    <property type="project" value="TreeGrafter"/>
</dbReference>
<evidence type="ECO:0000256" key="1">
    <source>
        <dbReference type="ARBA" id="ARBA00022679"/>
    </source>
</evidence>
<dbReference type="InterPro" id="IPR023606">
    <property type="entry name" value="CoA-Trfase_III_dom_1_sf"/>
</dbReference>
<name>A0A844WFD9_9RHOB</name>
<dbReference type="Gene3D" id="3.30.1540.10">
    <property type="entry name" value="formyl-coa transferase, domain 3"/>
    <property type="match status" value="1"/>
</dbReference>